<gene>
    <name evidence="1" type="ORF">BVAVS116_K0032</name>
</gene>
<keyword evidence="1" id="KW-0614">Plasmid</keyword>
<keyword evidence="2" id="KW-1185">Reference proteome</keyword>
<dbReference type="Proteomes" id="UP000006163">
    <property type="component" value="Plasmid VS116_lp36"/>
</dbReference>
<proteinExistence type="predicted"/>
<geneLocation type="plasmid" evidence="1 2">
    <name>VS116_lp36</name>
</geneLocation>
<evidence type="ECO:0000313" key="2">
    <source>
        <dbReference type="Proteomes" id="UP000006163"/>
    </source>
</evidence>
<reference evidence="1 2" key="1">
    <citation type="journal article" date="2012" name="J. Bacteriol.">
        <title>Whole-Genome Sequences of Borrelia bissettii, Borrelia valaisiana, and Borrelia spielmanii.</title>
        <authorList>
            <person name="Schutzer S.E."/>
            <person name="Fraser-Liggett C.M."/>
            <person name="Qiu W.G."/>
            <person name="Kraiczy P."/>
            <person name="Mongodin E.F."/>
            <person name="Dunn J.J."/>
            <person name="Luft B.J."/>
            <person name="Casjens S.R."/>
        </authorList>
    </citation>
    <scope>NUCLEOTIDE SEQUENCE [LARGE SCALE GENOMIC DNA]</scope>
    <source>
        <strain evidence="1 2">VS116</strain>
        <plasmid evidence="1">VS116_lp36</plasmid>
    </source>
</reference>
<protein>
    <submittedName>
        <fullName evidence="1">Uncharacterized protein</fullName>
    </submittedName>
</protein>
<dbReference type="EMBL" id="CP001436">
    <property type="protein sequence ID" value="ACN52782.1"/>
    <property type="molecule type" value="Genomic_DNA"/>
</dbReference>
<name>C0R8M6_BORVA</name>
<dbReference type="AlphaFoldDB" id="C0R8M6"/>
<accession>C0R8M6</accession>
<sequence>MHAFTLKIIKRSHIKHCGAYESKGCEYKFLAKRLKEKKDRRLKR</sequence>
<organism evidence="1 2">
    <name type="scientific">Borreliella valaisiana VS116</name>
    <dbReference type="NCBI Taxonomy" id="445987"/>
    <lineage>
        <taxon>Bacteria</taxon>
        <taxon>Pseudomonadati</taxon>
        <taxon>Spirochaetota</taxon>
        <taxon>Spirochaetia</taxon>
        <taxon>Spirochaetales</taxon>
        <taxon>Borreliaceae</taxon>
        <taxon>Borreliella</taxon>
    </lineage>
</organism>
<evidence type="ECO:0000313" key="1">
    <source>
        <dbReference type="EMBL" id="ACN52782.1"/>
    </source>
</evidence>
<dbReference type="HOGENOM" id="CLU_3213234_0_0_12"/>